<name>A0A3M8DS25_9BACL</name>
<dbReference type="SUPFAM" id="SSF54909">
    <property type="entry name" value="Dimeric alpha+beta barrel"/>
    <property type="match status" value="1"/>
</dbReference>
<evidence type="ECO:0000313" key="1">
    <source>
        <dbReference type="EMBL" id="RNB89777.1"/>
    </source>
</evidence>
<dbReference type="Proteomes" id="UP000271031">
    <property type="component" value="Unassembled WGS sequence"/>
</dbReference>
<evidence type="ECO:0000313" key="2">
    <source>
        <dbReference type="Proteomes" id="UP000271031"/>
    </source>
</evidence>
<dbReference type="GO" id="GO:0016491">
    <property type="term" value="F:oxidoreductase activity"/>
    <property type="evidence" value="ECO:0007669"/>
    <property type="project" value="InterPro"/>
</dbReference>
<dbReference type="OrthoDB" id="2617012at2"/>
<dbReference type="Gene3D" id="3.30.70.100">
    <property type="match status" value="1"/>
</dbReference>
<dbReference type="InterPro" id="IPR011008">
    <property type="entry name" value="Dimeric_a/b-barrel"/>
</dbReference>
<dbReference type="PANTHER" id="PTHR40260:SF2">
    <property type="entry name" value="BLR8190 PROTEIN"/>
    <property type="match status" value="1"/>
</dbReference>
<dbReference type="InterPro" id="IPR009799">
    <property type="entry name" value="EthD_dom"/>
</dbReference>
<dbReference type="RefSeq" id="WP_122918031.1">
    <property type="nucleotide sequence ID" value="NZ_RHHQ01000008.1"/>
</dbReference>
<protein>
    <submittedName>
        <fullName evidence="1">EthD family reductase</fullName>
    </submittedName>
</protein>
<dbReference type="EMBL" id="RHHQ01000008">
    <property type="protein sequence ID" value="RNB89777.1"/>
    <property type="molecule type" value="Genomic_DNA"/>
</dbReference>
<reference evidence="1 2" key="1">
    <citation type="submission" date="2018-10" db="EMBL/GenBank/DDBJ databases">
        <title>Phylogenomics of Brevibacillus.</title>
        <authorList>
            <person name="Dunlap C."/>
        </authorList>
    </citation>
    <scope>NUCLEOTIDE SEQUENCE [LARGE SCALE GENOMIC DNA]</scope>
    <source>
        <strain evidence="1 2">JCM 15716</strain>
    </source>
</reference>
<sequence>MIVLSFYYKHAVPFDAEYYMNKHVPMVKEAIVDMGATKCEVKKFLTAPDGSTPLYQYAFSIFFESREALDLFFAHPKLPEFQADVPNYYEGNPDVYIEKLLQA</sequence>
<proteinExistence type="predicted"/>
<dbReference type="NCBIfam" id="TIGR02118">
    <property type="entry name" value="EthD family reductase"/>
    <property type="match status" value="1"/>
</dbReference>
<comment type="caution">
    <text evidence="1">The sequence shown here is derived from an EMBL/GenBank/DDBJ whole genome shotgun (WGS) entry which is preliminary data.</text>
</comment>
<gene>
    <name evidence="1" type="ORF">EDM56_11460</name>
</gene>
<dbReference type="AlphaFoldDB" id="A0A3M8DS25"/>
<accession>A0A3M8DS25</accession>
<keyword evidence="2" id="KW-1185">Reference proteome</keyword>
<organism evidence="1 2">
    <name type="scientific">Brevibacillus fluminis</name>
    <dbReference type="NCBI Taxonomy" id="511487"/>
    <lineage>
        <taxon>Bacteria</taxon>
        <taxon>Bacillati</taxon>
        <taxon>Bacillota</taxon>
        <taxon>Bacilli</taxon>
        <taxon>Bacillales</taxon>
        <taxon>Paenibacillaceae</taxon>
        <taxon>Brevibacillus</taxon>
    </lineage>
</organism>
<dbReference type="PANTHER" id="PTHR40260">
    <property type="entry name" value="BLR8190 PROTEIN"/>
    <property type="match status" value="1"/>
</dbReference>